<protein>
    <submittedName>
        <fullName evidence="1">Uncharacterized protein</fullName>
    </submittedName>
</protein>
<dbReference type="HOGENOM" id="CLU_3290944_0_0_10"/>
<dbReference type="Proteomes" id="UP000004690">
    <property type="component" value="Unassembled WGS sequence"/>
</dbReference>
<dbReference type="AlphaFoldDB" id="I3C141"/>
<reference evidence="1 2" key="1">
    <citation type="submission" date="2012-02" db="EMBL/GenBank/DDBJ databases">
        <title>Improved High-Quality Draft genome of Joostella marina DSM 19592.</title>
        <authorList>
            <consortium name="US DOE Joint Genome Institute (JGI-PGF)"/>
            <person name="Lucas S."/>
            <person name="Copeland A."/>
            <person name="Lapidus A."/>
            <person name="Bruce D."/>
            <person name="Goodwin L."/>
            <person name="Pitluck S."/>
            <person name="Peters L."/>
            <person name="Chertkov O."/>
            <person name="Ovchinnikova G."/>
            <person name="Kyrpides N."/>
            <person name="Mavromatis K."/>
            <person name="Detter J.C."/>
            <person name="Han C."/>
            <person name="Land M."/>
            <person name="Hauser L."/>
            <person name="Markowitz V."/>
            <person name="Cheng J.-F."/>
            <person name="Hugenholtz P."/>
            <person name="Woyke T."/>
            <person name="Wu D."/>
            <person name="Tindall B."/>
            <person name="Brambilla E."/>
            <person name="Klenk H.-P."/>
            <person name="Eisen J.A."/>
        </authorList>
    </citation>
    <scope>NUCLEOTIDE SEQUENCE [LARGE SCALE GENOMIC DNA]</scope>
    <source>
        <strain evidence="1 2">DSM 19592</strain>
    </source>
</reference>
<gene>
    <name evidence="1" type="ORF">JoomaDRAFT_0277</name>
</gene>
<evidence type="ECO:0000313" key="2">
    <source>
        <dbReference type="Proteomes" id="UP000004690"/>
    </source>
</evidence>
<keyword evidence="2" id="KW-1185">Reference proteome</keyword>
<sequence length="40" mass="4770">MFSVEGKPNPSKLRRIFKGIKLNKKTRDYYVARFNILLNL</sequence>
<evidence type="ECO:0000313" key="1">
    <source>
        <dbReference type="EMBL" id="EIJ37334.1"/>
    </source>
</evidence>
<organism evidence="1 2">
    <name type="scientific">Galbibacter orientalis DSM 19592</name>
    <dbReference type="NCBI Taxonomy" id="926559"/>
    <lineage>
        <taxon>Bacteria</taxon>
        <taxon>Pseudomonadati</taxon>
        <taxon>Bacteroidota</taxon>
        <taxon>Flavobacteriia</taxon>
        <taxon>Flavobacteriales</taxon>
        <taxon>Flavobacteriaceae</taxon>
        <taxon>Galbibacter</taxon>
    </lineage>
</organism>
<name>I3C141_9FLAO</name>
<dbReference type="EMBL" id="JH651380">
    <property type="protein sequence ID" value="EIJ37334.1"/>
    <property type="molecule type" value="Genomic_DNA"/>
</dbReference>
<proteinExistence type="predicted"/>
<accession>I3C141</accession>